<dbReference type="Proteomes" id="UP000553766">
    <property type="component" value="Unassembled WGS sequence"/>
</dbReference>
<dbReference type="Gene3D" id="1.10.40.30">
    <property type="entry name" value="Fumarase/aspartase (C-terminal domain)"/>
    <property type="match status" value="1"/>
</dbReference>
<dbReference type="HAMAP" id="MF_00006">
    <property type="entry name" value="Arg_succ_lyase"/>
    <property type="match status" value="1"/>
</dbReference>
<dbReference type="InterPro" id="IPR009049">
    <property type="entry name" value="Argininosuccinate_lyase"/>
</dbReference>
<dbReference type="PRINTS" id="PR00149">
    <property type="entry name" value="FUMRATELYASE"/>
</dbReference>
<organism evidence="9 10">
    <name type="scientific">Rubricella aquisinus</name>
    <dbReference type="NCBI Taxonomy" id="2028108"/>
    <lineage>
        <taxon>Bacteria</taxon>
        <taxon>Pseudomonadati</taxon>
        <taxon>Pseudomonadota</taxon>
        <taxon>Alphaproteobacteria</taxon>
        <taxon>Rhodobacterales</taxon>
        <taxon>Paracoccaceae</taxon>
        <taxon>Rubricella</taxon>
    </lineage>
</organism>
<comment type="catalytic activity">
    <reaction evidence="1 6">
        <text>2-(N(omega)-L-arginino)succinate = fumarate + L-arginine</text>
        <dbReference type="Rhea" id="RHEA:24020"/>
        <dbReference type="ChEBI" id="CHEBI:29806"/>
        <dbReference type="ChEBI" id="CHEBI:32682"/>
        <dbReference type="ChEBI" id="CHEBI:57472"/>
        <dbReference type="EC" id="4.3.2.1"/>
    </reaction>
</comment>
<dbReference type="InterPro" id="IPR029419">
    <property type="entry name" value="Arg_succ_lyase_C"/>
</dbReference>
<evidence type="ECO:0000256" key="3">
    <source>
        <dbReference type="ARBA" id="ARBA00012338"/>
    </source>
</evidence>
<dbReference type="RefSeq" id="WP_184012138.1">
    <property type="nucleotide sequence ID" value="NZ_JACIJS010000007.1"/>
</dbReference>
<evidence type="ECO:0000259" key="7">
    <source>
        <dbReference type="Pfam" id="PF00206"/>
    </source>
</evidence>
<dbReference type="Pfam" id="PF14698">
    <property type="entry name" value="ASL_C2"/>
    <property type="match status" value="1"/>
</dbReference>
<dbReference type="PRINTS" id="PR00145">
    <property type="entry name" value="ARGSUCLYASE"/>
</dbReference>
<dbReference type="PANTHER" id="PTHR43814">
    <property type="entry name" value="ARGININOSUCCINATE LYASE"/>
    <property type="match status" value="1"/>
</dbReference>
<dbReference type="GO" id="GO:0005829">
    <property type="term" value="C:cytosol"/>
    <property type="evidence" value="ECO:0007669"/>
    <property type="project" value="TreeGrafter"/>
</dbReference>
<keyword evidence="6" id="KW-0963">Cytoplasm</keyword>
<comment type="similarity">
    <text evidence="6">Belongs to the lyase 1 family. Argininosuccinate lyase subfamily.</text>
</comment>
<sequence>MSDHSVFPDPTYKDTVLAPLFEGTKAHYVGPIRAINRAHLVMLCETGILPGDTGTAIARALNAIDAEVDVAALTYTGEVEDYFFLVEAELRKRLGADVAGALHTARSRNDMDHTVFKMALRTRADTLLDEMTILAAALIDTATRERDTLIVAYTHGQPAQPSTFGHYLAAMVEVLLRDIARIEAARDLLDHCPMGAAAITTSGFPIDRHRMADLLGFREPLQNSYSCIAAVDYVTGLYSAMKLAMLHLGRVVQDLQFWTAFEVGQLYVPNALVQISSIMPQKRNPVPIEHLRHLASMTVGRCDAVVNTMHNTPFTDMNDSEGEVQVAGYQAFESASRVLRLLTALIPACKIRNDRVAATMDAACVTVTELADTLVRTEGVSFRQAHEIAAHTSRAVIAAGQSLGQGYEAFRAAFVAETGRQTVLDAPAFAAAVAPETFVRVRDRFGGPAPAPMDAALEGYTTTLSDIRARHADRTTRIAEAETARDAAFQSLAQE</sequence>
<keyword evidence="10" id="KW-1185">Reference proteome</keyword>
<evidence type="ECO:0000256" key="1">
    <source>
        <dbReference type="ARBA" id="ARBA00000985"/>
    </source>
</evidence>
<keyword evidence="4 6" id="KW-0055">Arginine biosynthesis</keyword>
<feature type="domain" description="Argininosuccinate lyase C-terminal" evidence="8">
    <location>
        <begin position="365"/>
        <end position="405"/>
    </location>
</feature>
<dbReference type="GO" id="GO:0004056">
    <property type="term" value="F:argininosuccinate lyase activity"/>
    <property type="evidence" value="ECO:0007669"/>
    <property type="project" value="UniProtKB-UniRule"/>
</dbReference>
<dbReference type="PANTHER" id="PTHR43814:SF1">
    <property type="entry name" value="ARGININOSUCCINATE LYASE"/>
    <property type="match status" value="1"/>
</dbReference>
<dbReference type="SUPFAM" id="SSF48557">
    <property type="entry name" value="L-aspartase-like"/>
    <property type="match status" value="1"/>
</dbReference>
<evidence type="ECO:0000259" key="8">
    <source>
        <dbReference type="Pfam" id="PF14698"/>
    </source>
</evidence>
<evidence type="ECO:0000313" key="9">
    <source>
        <dbReference type="EMBL" id="MBB5516484.1"/>
    </source>
</evidence>
<dbReference type="InterPro" id="IPR000362">
    <property type="entry name" value="Fumarate_lyase_fam"/>
</dbReference>
<dbReference type="EMBL" id="JACIJS010000007">
    <property type="protein sequence ID" value="MBB5516484.1"/>
    <property type="molecule type" value="Genomic_DNA"/>
</dbReference>
<proteinExistence type="inferred from homology"/>
<name>A0A840X168_9RHOB</name>
<dbReference type="InterPro" id="IPR024083">
    <property type="entry name" value="Fumarase/histidase_N"/>
</dbReference>
<reference evidence="9 10" key="1">
    <citation type="submission" date="2020-08" db="EMBL/GenBank/DDBJ databases">
        <title>Genomic Encyclopedia of Type Strains, Phase IV (KMG-IV): sequencing the most valuable type-strain genomes for metagenomic binning, comparative biology and taxonomic classification.</title>
        <authorList>
            <person name="Goeker M."/>
        </authorList>
    </citation>
    <scope>NUCLEOTIDE SEQUENCE [LARGE SCALE GENOMIC DNA]</scope>
    <source>
        <strain evidence="9 10">DSM 103377</strain>
    </source>
</reference>
<evidence type="ECO:0000256" key="4">
    <source>
        <dbReference type="ARBA" id="ARBA00022571"/>
    </source>
</evidence>
<dbReference type="CDD" id="cd01359">
    <property type="entry name" value="Argininosuccinate_lyase"/>
    <property type="match status" value="1"/>
</dbReference>
<accession>A0A840X168</accession>
<dbReference type="InterPro" id="IPR022761">
    <property type="entry name" value="Fumarate_lyase_N"/>
</dbReference>
<dbReference type="InterPro" id="IPR008948">
    <property type="entry name" value="L-Aspartase-like"/>
</dbReference>
<dbReference type="NCBIfam" id="TIGR00838">
    <property type="entry name" value="argH"/>
    <property type="match status" value="1"/>
</dbReference>
<comment type="caution">
    <text evidence="9">The sequence shown here is derived from an EMBL/GenBank/DDBJ whole genome shotgun (WGS) entry which is preliminary data.</text>
</comment>
<comment type="pathway">
    <text evidence="2 6">Amino-acid biosynthesis; L-arginine biosynthesis; L-arginine from L-ornithine and carbamoyl phosphate: step 3/3.</text>
</comment>
<gene>
    <name evidence="6" type="primary">argH</name>
    <name evidence="9" type="ORF">FHS89_002515</name>
</gene>
<protein>
    <recommendedName>
        <fullName evidence="3 6">Argininosuccinate lyase</fullName>
        <shortName evidence="6">ASAL</shortName>
        <ecNumber evidence="3 6">4.3.2.1</ecNumber>
    </recommendedName>
    <alternativeName>
        <fullName evidence="6">Arginosuccinase</fullName>
    </alternativeName>
</protein>
<evidence type="ECO:0000313" key="10">
    <source>
        <dbReference type="Proteomes" id="UP000553766"/>
    </source>
</evidence>
<dbReference type="Pfam" id="PF00206">
    <property type="entry name" value="Lyase_1"/>
    <property type="match status" value="1"/>
</dbReference>
<evidence type="ECO:0000256" key="5">
    <source>
        <dbReference type="ARBA" id="ARBA00023239"/>
    </source>
</evidence>
<dbReference type="UniPathway" id="UPA00068">
    <property type="reaction ID" value="UER00114"/>
</dbReference>
<dbReference type="AlphaFoldDB" id="A0A840X168"/>
<feature type="domain" description="Fumarate lyase N-terminal" evidence="7">
    <location>
        <begin position="47"/>
        <end position="299"/>
    </location>
</feature>
<evidence type="ECO:0000256" key="2">
    <source>
        <dbReference type="ARBA" id="ARBA00004941"/>
    </source>
</evidence>
<dbReference type="Gene3D" id="1.20.200.10">
    <property type="entry name" value="Fumarase/aspartase (Central domain)"/>
    <property type="match status" value="1"/>
</dbReference>
<dbReference type="EC" id="4.3.2.1" evidence="3 6"/>
<dbReference type="Gene3D" id="1.10.275.10">
    <property type="entry name" value="Fumarase/aspartase (N-terminal domain)"/>
    <property type="match status" value="1"/>
</dbReference>
<comment type="subcellular location">
    <subcellularLocation>
        <location evidence="6">Cytoplasm</location>
    </subcellularLocation>
</comment>
<evidence type="ECO:0000256" key="6">
    <source>
        <dbReference type="HAMAP-Rule" id="MF_00006"/>
    </source>
</evidence>
<dbReference type="GO" id="GO:0042450">
    <property type="term" value="P:L-arginine biosynthetic process via ornithine"/>
    <property type="evidence" value="ECO:0007669"/>
    <property type="project" value="UniProtKB-UniRule"/>
</dbReference>
<keyword evidence="5 6" id="KW-0456">Lyase</keyword>
<keyword evidence="6" id="KW-0028">Amino-acid biosynthesis</keyword>